<feature type="region of interest" description="Disordered" evidence="2">
    <location>
        <begin position="1"/>
        <end position="50"/>
    </location>
</feature>
<dbReference type="PANTHER" id="PTHR23054:SF83">
    <property type="entry name" value="TERNARY COMPLEX FACTOR MIP1, LEUCINE-ZIPPER-RELATED"/>
    <property type="match status" value="1"/>
</dbReference>
<organism evidence="5 6">
    <name type="scientific">Mikania micrantha</name>
    <name type="common">bitter vine</name>
    <dbReference type="NCBI Taxonomy" id="192012"/>
    <lineage>
        <taxon>Eukaryota</taxon>
        <taxon>Viridiplantae</taxon>
        <taxon>Streptophyta</taxon>
        <taxon>Embryophyta</taxon>
        <taxon>Tracheophyta</taxon>
        <taxon>Spermatophyta</taxon>
        <taxon>Magnoliopsida</taxon>
        <taxon>eudicotyledons</taxon>
        <taxon>Gunneridae</taxon>
        <taxon>Pentapetalae</taxon>
        <taxon>asterids</taxon>
        <taxon>campanulids</taxon>
        <taxon>Asterales</taxon>
        <taxon>Asteraceae</taxon>
        <taxon>Asteroideae</taxon>
        <taxon>Heliantheae alliance</taxon>
        <taxon>Eupatorieae</taxon>
        <taxon>Mikania</taxon>
    </lineage>
</organism>
<gene>
    <name evidence="5" type="ORF">E3N88_27724</name>
</gene>
<evidence type="ECO:0008006" key="7">
    <source>
        <dbReference type="Google" id="ProtNLM"/>
    </source>
</evidence>
<sequence length="572" mass="64964">MGFAGSSHKRMKSDLAKRRVHDDKHTILNASQPKKMVMEQGKSFDESSQRRFESYEVKNSLKEEIEQLQKQLDDQLVIRSELEKATTSQPFFQDPIDEASLTKSSKDLIKEISILEFEVKHLEKYLLSLYRKTFQKKEESVSTTDTKSRLKSALKEQQLLVSNSANFMPARASTDTPKEFGSILESQPMEDSNVNRSHSSLSYRTPPLFMAANQAFDSYHSLPLGMLELAKDEYSSVSLAEHLGGCISDDVKMSANSLSEEMIKCISGIYGQIADPPLFNHEFPSSPISFPSPPSDSSPLDQFGMWSPHCEGSMEFSGPYFTTLEVQGFCKNTQRLSSVEQKQQNFRSLIFQLEQVDPRKLKHEEKLAFWINIHNALVMHAFLVHGTPRGALKRISLALKAAYNIGGHNLSVGDIQSTILGCRLPQPGQWFQSLFPSPKYKSRDARKAYAMKQPQPLVYFALCSGSHSDPMVRVYTPKSVFQELEIAKEEYIHNNLKIQKGQKIFLPKLVDLYAKESGLCHSGLMDMIQHSVPECYQNSFKLIQKAKSLKKFEWVPHDFTFRYLLSPDLAKS</sequence>
<evidence type="ECO:0000259" key="3">
    <source>
        <dbReference type="Pfam" id="PF04784"/>
    </source>
</evidence>
<feature type="compositionally biased region" description="Basic and acidic residues" evidence="2">
    <location>
        <begin position="12"/>
        <end position="26"/>
    </location>
</feature>
<dbReference type="AlphaFoldDB" id="A0A5N6MXG3"/>
<keyword evidence="6" id="KW-1185">Reference proteome</keyword>
<dbReference type="Proteomes" id="UP000326396">
    <property type="component" value="Linkage Group LG4"/>
</dbReference>
<comment type="caution">
    <text evidence="5">The sequence shown here is derived from an EMBL/GenBank/DDBJ whole genome shotgun (WGS) entry which is preliminary data.</text>
</comment>
<evidence type="ECO:0000256" key="2">
    <source>
        <dbReference type="SAM" id="MobiDB-lite"/>
    </source>
</evidence>
<feature type="domain" description="DUF547" evidence="3">
    <location>
        <begin position="359"/>
        <end position="492"/>
    </location>
</feature>
<evidence type="ECO:0000313" key="6">
    <source>
        <dbReference type="Proteomes" id="UP000326396"/>
    </source>
</evidence>
<proteinExistence type="predicted"/>
<evidence type="ECO:0000259" key="4">
    <source>
        <dbReference type="Pfam" id="PF14389"/>
    </source>
</evidence>
<dbReference type="OrthoDB" id="418495at2759"/>
<protein>
    <recommendedName>
        <fullName evidence="7">DUF547 domain-containing protein</fullName>
    </recommendedName>
</protein>
<dbReference type="Pfam" id="PF04784">
    <property type="entry name" value="DUF547"/>
    <property type="match status" value="1"/>
</dbReference>
<feature type="domain" description="Ternary complex factor MIP1 leucine-zipper" evidence="4">
    <location>
        <begin position="55"/>
        <end position="136"/>
    </location>
</feature>
<evidence type="ECO:0000256" key="1">
    <source>
        <dbReference type="SAM" id="Coils"/>
    </source>
</evidence>
<dbReference type="InterPro" id="IPR006869">
    <property type="entry name" value="DUF547"/>
</dbReference>
<accession>A0A5N6MXG3</accession>
<feature type="coiled-coil region" evidence="1">
    <location>
        <begin position="58"/>
        <end position="85"/>
    </location>
</feature>
<dbReference type="EMBL" id="SZYD01000014">
    <property type="protein sequence ID" value="KAD4179133.1"/>
    <property type="molecule type" value="Genomic_DNA"/>
</dbReference>
<reference evidence="5 6" key="1">
    <citation type="submission" date="2019-05" db="EMBL/GenBank/DDBJ databases">
        <title>Mikania micrantha, genome provides insights into the molecular mechanism of rapid growth.</title>
        <authorList>
            <person name="Liu B."/>
        </authorList>
    </citation>
    <scope>NUCLEOTIDE SEQUENCE [LARGE SCALE GENOMIC DNA]</scope>
    <source>
        <strain evidence="5">NLD-2019</strain>
        <tissue evidence="5">Leaf</tissue>
    </source>
</reference>
<dbReference type="InterPro" id="IPR025757">
    <property type="entry name" value="MIP1_Leuzipper"/>
</dbReference>
<dbReference type="PANTHER" id="PTHR23054">
    <property type="entry name" value="TERNARY COMPLEX FACTOR MIP1, LEUCINE-ZIPPER-RELATED"/>
    <property type="match status" value="1"/>
</dbReference>
<evidence type="ECO:0000313" key="5">
    <source>
        <dbReference type="EMBL" id="KAD4179133.1"/>
    </source>
</evidence>
<dbReference type="Pfam" id="PF14389">
    <property type="entry name" value="Lzipper-MIP1"/>
    <property type="match status" value="1"/>
</dbReference>
<name>A0A5N6MXG3_9ASTR</name>
<keyword evidence="1" id="KW-0175">Coiled coil</keyword>